<dbReference type="EMBL" id="BAABWU010000007">
    <property type="protein sequence ID" value="GAA6196782.1"/>
    <property type="molecule type" value="Genomic_DNA"/>
</dbReference>
<comment type="caution">
    <text evidence="1">The sequence shown here is derived from an EMBL/GenBank/DDBJ whole genome shotgun (WGS) entry which is preliminary data.</text>
</comment>
<accession>A0ABQ0ALN9</accession>
<reference evidence="1 2" key="1">
    <citation type="submission" date="2024-04" db="EMBL/GenBank/DDBJ databases">
        <title>Draft genome sequence of Pseudophaeobacter arcticus NBRC 116598.</title>
        <authorList>
            <person name="Miyakawa T."/>
            <person name="Kusuya Y."/>
            <person name="Miura T."/>
        </authorList>
    </citation>
    <scope>NUCLEOTIDE SEQUENCE [LARGE SCALE GENOMIC DNA]</scope>
    <source>
        <strain evidence="1 2">SU-CL00105</strain>
    </source>
</reference>
<organism evidence="1 2">
    <name type="scientific">Pseudophaeobacter arcticus</name>
    <dbReference type="NCBI Taxonomy" id="385492"/>
    <lineage>
        <taxon>Bacteria</taxon>
        <taxon>Pseudomonadati</taxon>
        <taxon>Pseudomonadota</taxon>
        <taxon>Alphaproteobacteria</taxon>
        <taxon>Rhodobacterales</taxon>
        <taxon>Paracoccaceae</taxon>
        <taxon>Pseudophaeobacter</taxon>
    </lineage>
</organism>
<proteinExistence type="predicted"/>
<sequence length="73" mass="7830">MADILNARGPTAKDKTKAIGIAVMNRFIQSPIHPEVKCIGKAVKIPVIRSAIIKAIKNCAKTMTDLGWGGWGD</sequence>
<keyword evidence="2" id="KW-1185">Reference proteome</keyword>
<evidence type="ECO:0000313" key="2">
    <source>
        <dbReference type="Proteomes" id="UP001441944"/>
    </source>
</evidence>
<gene>
    <name evidence="1" type="ORF">NBRC116598_22260</name>
</gene>
<protein>
    <submittedName>
        <fullName evidence="1">Uncharacterized protein</fullName>
    </submittedName>
</protein>
<evidence type="ECO:0000313" key="1">
    <source>
        <dbReference type="EMBL" id="GAA6196782.1"/>
    </source>
</evidence>
<name>A0ABQ0ALN9_9RHOB</name>
<dbReference type="Proteomes" id="UP001441944">
    <property type="component" value="Unassembled WGS sequence"/>
</dbReference>